<organism evidence="2 3">
    <name type="scientific">Fulvivirga kasyanovii</name>
    <dbReference type="NCBI Taxonomy" id="396812"/>
    <lineage>
        <taxon>Bacteria</taxon>
        <taxon>Pseudomonadati</taxon>
        <taxon>Bacteroidota</taxon>
        <taxon>Cytophagia</taxon>
        <taxon>Cytophagales</taxon>
        <taxon>Fulvivirgaceae</taxon>
        <taxon>Fulvivirga</taxon>
    </lineage>
</organism>
<proteinExistence type="predicted"/>
<keyword evidence="3" id="KW-1185">Reference proteome</keyword>
<dbReference type="Proteomes" id="UP000798808">
    <property type="component" value="Unassembled WGS sequence"/>
</dbReference>
<dbReference type="EMBL" id="SMLW01000554">
    <property type="protein sequence ID" value="MTI25974.1"/>
    <property type="molecule type" value="Genomic_DNA"/>
</dbReference>
<gene>
    <name evidence="2" type="ORF">E1163_13540</name>
</gene>
<feature type="chain" id="PRO_5047346566" evidence="1">
    <location>
        <begin position="24"/>
        <end position="169"/>
    </location>
</feature>
<evidence type="ECO:0000313" key="2">
    <source>
        <dbReference type="EMBL" id="MTI25974.1"/>
    </source>
</evidence>
<evidence type="ECO:0000313" key="3">
    <source>
        <dbReference type="Proteomes" id="UP000798808"/>
    </source>
</evidence>
<keyword evidence="1" id="KW-0732">Signal</keyword>
<name>A0ABW9RPA0_9BACT</name>
<reference evidence="2 3" key="1">
    <citation type="submission" date="2019-02" db="EMBL/GenBank/DDBJ databases">
        <authorList>
            <person name="Goldberg S.R."/>
            <person name="Haltli B.A."/>
            <person name="Correa H."/>
            <person name="Russell K.G."/>
        </authorList>
    </citation>
    <scope>NUCLEOTIDE SEQUENCE [LARGE SCALE GENOMIC DNA]</scope>
    <source>
        <strain evidence="2 3">JCM 16186</strain>
    </source>
</reference>
<protein>
    <submittedName>
        <fullName evidence="2">YfiR family protein</fullName>
    </submittedName>
</protein>
<sequence length="169" mass="19247">MSGCFKYMIVTALLLAMQAPLKAQESSYSDLQAIYIYNFAKYTSWPQEFNTFTIAVYDDAAMHKVISQKLVDKTIKGKPIEVKLIYSVTKEDFFHLIYLNRHHSKSLAEVIQNCQQQNTLIVTENDQIKKGAMISFVVIGNKLRFKVNQEALEDKDLIASQGLLSLAMN</sequence>
<dbReference type="InterPro" id="IPR025293">
    <property type="entry name" value="YfiR/HmsC-like"/>
</dbReference>
<accession>A0ABW9RPA0</accession>
<evidence type="ECO:0000256" key="1">
    <source>
        <dbReference type="SAM" id="SignalP"/>
    </source>
</evidence>
<comment type="caution">
    <text evidence="2">The sequence shown here is derived from an EMBL/GenBank/DDBJ whole genome shotgun (WGS) entry which is preliminary data.</text>
</comment>
<dbReference type="Pfam" id="PF13689">
    <property type="entry name" value="DUF4154"/>
    <property type="match status" value="1"/>
</dbReference>
<feature type="signal peptide" evidence="1">
    <location>
        <begin position="1"/>
        <end position="23"/>
    </location>
</feature>